<dbReference type="PROSITE" id="PS51272">
    <property type="entry name" value="SLH"/>
    <property type="match status" value="2"/>
</dbReference>
<dbReference type="Pfam" id="PF00395">
    <property type="entry name" value="SLH"/>
    <property type="match status" value="2"/>
</dbReference>
<name>A0A3E0VHG1_9MICO</name>
<organism evidence="3 4">
    <name type="scientific">Subtercola boreus</name>
    <dbReference type="NCBI Taxonomy" id="120213"/>
    <lineage>
        <taxon>Bacteria</taxon>
        <taxon>Bacillati</taxon>
        <taxon>Actinomycetota</taxon>
        <taxon>Actinomycetes</taxon>
        <taxon>Micrococcales</taxon>
        <taxon>Microbacteriaceae</taxon>
        <taxon>Subtercola</taxon>
    </lineage>
</organism>
<feature type="domain" description="SLH" evidence="2">
    <location>
        <begin position="472"/>
        <end position="525"/>
    </location>
</feature>
<feature type="region of interest" description="Disordered" evidence="1">
    <location>
        <begin position="82"/>
        <end position="102"/>
    </location>
</feature>
<accession>A0A3E0VHG1</accession>
<dbReference type="InterPro" id="IPR001119">
    <property type="entry name" value="SLH_dom"/>
</dbReference>
<dbReference type="OrthoDB" id="9764271at2"/>
<comment type="caution">
    <text evidence="3">The sequence shown here is derived from an EMBL/GenBank/DDBJ whole genome shotgun (WGS) entry which is preliminary data.</text>
</comment>
<reference evidence="3 4" key="1">
    <citation type="submission" date="2017-04" db="EMBL/GenBank/DDBJ databases">
        <title>Comparative genome analysis of Subtercola boreus.</title>
        <authorList>
            <person name="Cho Y.-J."/>
            <person name="Cho A."/>
            <person name="Kim O.-S."/>
            <person name="Lee J.-I."/>
        </authorList>
    </citation>
    <scope>NUCLEOTIDE SEQUENCE [LARGE SCALE GENOMIC DNA]</scope>
    <source>
        <strain evidence="3 4">K300</strain>
    </source>
</reference>
<keyword evidence="4" id="KW-1185">Reference proteome</keyword>
<sequence>MRTADVEGGSYSQQVPISRRTSSLLSAFVGTVAAVALVLGGSLSASAEDADTSPRATDSASGIQAQAAAQATLQQSLAAAHAPAATSGASKNEAGSQSTQAQTDSTASAAALAFSAGNIINDSLFYTGTALTTAQVQTFLNQKGSGCTAGSLCLKNYKQTTYTQAADQMCGKYVGAANETAATIVYRVGKLCGISQKVLLTLIQKESSLVAATNPTAGDYETATGYGCADTQATCDKYYYGFYNQVYNAAWQFKRYLNPPGRTMDFTYFPVGKATSIQYNYDTSCGSSKVTLKNAATAALYYYTPYQPNKAALANPYGSGDACSSYGNRNFFVVYRDWFGSPNTAPDQYFSDVPVSSAKYPDIQFLARLGIANSVTAADGSQVFYPAKQANKSTVATYLYKYYGLPFVPPTTPSFADISVGNAAFTAVEWMKSRGLASPDASGNFNPNAIVNRQDLAVILATFSGDTLPNPATPSFTDVPKSNPAYRSIEWMKAHQVVGGTTFGPTTPLTRQSLADYLYGYYNRV</sequence>
<dbReference type="EMBL" id="NBWZ01000001">
    <property type="protein sequence ID" value="RFA08810.1"/>
    <property type="molecule type" value="Genomic_DNA"/>
</dbReference>
<protein>
    <recommendedName>
        <fullName evidence="2">SLH domain-containing protein</fullName>
    </recommendedName>
</protein>
<proteinExistence type="predicted"/>
<evidence type="ECO:0000313" key="4">
    <source>
        <dbReference type="Proteomes" id="UP000256486"/>
    </source>
</evidence>
<evidence type="ECO:0000256" key="1">
    <source>
        <dbReference type="SAM" id="MobiDB-lite"/>
    </source>
</evidence>
<dbReference type="Proteomes" id="UP000256486">
    <property type="component" value="Unassembled WGS sequence"/>
</dbReference>
<evidence type="ECO:0000313" key="3">
    <source>
        <dbReference type="EMBL" id="RFA08810.1"/>
    </source>
</evidence>
<feature type="domain" description="SLH" evidence="2">
    <location>
        <begin position="346"/>
        <end position="413"/>
    </location>
</feature>
<gene>
    <name evidence="3" type="ORF">B7R54_05895</name>
</gene>
<dbReference type="AlphaFoldDB" id="A0A3E0VHG1"/>
<evidence type="ECO:0000259" key="2">
    <source>
        <dbReference type="PROSITE" id="PS51272"/>
    </source>
</evidence>